<proteinExistence type="predicted"/>
<keyword evidence="2" id="KW-1185">Reference proteome</keyword>
<gene>
    <name evidence="1" type="ORF">ACI43T_00090</name>
</gene>
<evidence type="ECO:0000313" key="1">
    <source>
        <dbReference type="EMBL" id="MFK7640906.1"/>
    </source>
</evidence>
<protein>
    <recommendedName>
        <fullName evidence="3">Regulatory protein, RpfE type</fullName>
    </recommendedName>
</protein>
<organism evidence="1 2">
    <name type="scientific">Neisseria oralis</name>
    <dbReference type="NCBI Taxonomy" id="1107316"/>
    <lineage>
        <taxon>Bacteria</taxon>
        <taxon>Pseudomonadati</taxon>
        <taxon>Pseudomonadota</taxon>
        <taxon>Betaproteobacteria</taxon>
        <taxon>Neisseriales</taxon>
        <taxon>Neisseriaceae</taxon>
        <taxon>Neisseria</taxon>
    </lineage>
</organism>
<comment type="caution">
    <text evidence="1">The sequence shown here is derived from an EMBL/GenBank/DDBJ whole genome shotgun (WGS) entry which is preliminary data.</text>
</comment>
<dbReference type="InterPro" id="IPR016631">
    <property type="entry name" value="Regulatory_RpfE"/>
</dbReference>
<dbReference type="Proteomes" id="UP001621964">
    <property type="component" value="Unassembled WGS sequence"/>
</dbReference>
<evidence type="ECO:0008006" key="3">
    <source>
        <dbReference type="Google" id="ProtNLM"/>
    </source>
</evidence>
<evidence type="ECO:0000313" key="2">
    <source>
        <dbReference type="Proteomes" id="UP001621964"/>
    </source>
</evidence>
<dbReference type="PIRSF" id="PIRSF015283">
    <property type="entry name" value="Regulatory_RpfE"/>
    <property type="match status" value="1"/>
</dbReference>
<sequence>MNLTLAIPSLNRCGDENPPPLDLPSFDEILRFGILTRAAAAPSELYRRFLWQGSLLDAAKQKSGIATEQAAVFASPVWQQMGMHQVSVIDGAYIQIQTDEAERLCGGLTEFYRHEGWQFHPLRPDLWLVTLPRRPAWHTAPVFDICGPNGDVSQAGGEDALQWLGRQTEIQMYLHNHPVNAERTAQKIPAVNGLWLWQDLEGTQSARPLLSSDCAWADFYPGERTGAPYDFGAWQAMLNEAGATFSDGLIFLDDLVVTGQTGDTWAYRDILESWETRWFAPLRQALDSGRLKSLTIVTDGENGGRLRIRPYSKRAFWKRKRKFNGIW</sequence>
<reference evidence="1 2" key="1">
    <citation type="submission" date="2024-11" db="EMBL/GenBank/DDBJ databases">
        <authorList>
            <person name="Mikucki A.G."/>
            <person name="Kahler C.M."/>
        </authorList>
    </citation>
    <scope>NUCLEOTIDE SEQUENCE [LARGE SCALE GENOMIC DNA]</scope>
    <source>
        <strain evidence="1 2">EXNM717</strain>
    </source>
</reference>
<accession>A0ABW8Q048</accession>
<dbReference type="RefSeq" id="WP_405385380.1">
    <property type="nucleotide sequence ID" value="NZ_JBJGEB010000001.1"/>
</dbReference>
<dbReference type="EMBL" id="JBJGEB010000001">
    <property type="protein sequence ID" value="MFK7640906.1"/>
    <property type="molecule type" value="Genomic_DNA"/>
</dbReference>
<name>A0ABW8Q048_9NEIS</name>